<dbReference type="RefSeq" id="WP_090701451.1">
    <property type="nucleotide sequence ID" value="NZ_FOSP01000026.1"/>
</dbReference>
<evidence type="ECO:0000313" key="2">
    <source>
        <dbReference type="EMBL" id="SFL01538.1"/>
    </source>
</evidence>
<keyword evidence="3" id="KW-1185">Reference proteome</keyword>
<evidence type="ECO:0000313" key="3">
    <source>
        <dbReference type="Proteomes" id="UP000199533"/>
    </source>
</evidence>
<feature type="region of interest" description="Disordered" evidence="1">
    <location>
        <begin position="96"/>
        <end position="168"/>
    </location>
</feature>
<organism evidence="2 3">
    <name type="scientific">Nitrosomonas aestuarii</name>
    <dbReference type="NCBI Taxonomy" id="52441"/>
    <lineage>
        <taxon>Bacteria</taxon>
        <taxon>Pseudomonadati</taxon>
        <taxon>Pseudomonadota</taxon>
        <taxon>Betaproteobacteria</taxon>
        <taxon>Nitrosomonadales</taxon>
        <taxon>Nitrosomonadaceae</taxon>
        <taxon>Nitrosomonas</taxon>
    </lineage>
</organism>
<gene>
    <name evidence="2" type="ORF">SAMN05216302_102635</name>
</gene>
<name>A0A1I4E6V2_9PROT</name>
<dbReference type="Proteomes" id="UP000199533">
    <property type="component" value="Unassembled WGS sequence"/>
</dbReference>
<accession>A0A1I4E6V2</accession>
<dbReference type="EMBL" id="FOSP01000026">
    <property type="protein sequence ID" value="SFL01538.1"/>
    <property type="molecule type" value="Genomic_DNA"/>
</dbReference>
<dbReference type="STRING" id="52441.SAMN05216302_102635"/>
<dbReference type="AlphaFoldDB" id="A0A1I4E6V2"/>
<proteinExistence type="predicted"/>
<feature type="compositionally biased region" description="Low complexity" evidence="1">
    <location>
        <begin position="130"/>
        <end position="144"/>
    </location>
</feature>
<evidence type="ECO:0000256" key="1">
    <source>
        <dbReference type="SAM" id="MobiDB-lite"/>
    </source>
</evidence>
<sequence>MAQNRKPPAYQEYAATILAEISFRTMSLQSRGLFYTMRLECWVNQRLPLDQDDLAKILGFSTAEVSASLPAVMPFFAIDGEFIICPELEDYREHLAEQRRKQSQGGKTGSAITNSKRNKKTKNHIDDDSSTLPSTSTSNSPSTLQVPLRGTNESSVQSNTIKPSQNQFSNKRVVDDSFVAEYETAEQCTADDYCRTSRGY</sequence>
<protein>
    <submittedName>
        <fullName evidence="2">Uncharacterized conserved protein YdaU, DUF1376 family</fullName>
    </submittedName>
</protein>
<reference evidence="3" key="1">
    <citation type="submission" date="2016-10" db="EMBL/GenBank/DDBJ databases">
        <authorList>
            <person name="Varghese N."/>
            <person name="Submissions S."/>
        </authorList>
    </citation>
    <scope>NUCLEOTIDE SEQUENCE [LARGE SCALE GENOMIC DNA]</scope>
    <source>
        <strain evidence="3">Nm69</strain>
    </source>
</reference>
<dbReference type="OrthoDB" id="8566459at2"/>
<feature type="compositionally biased region" description="Polar residues" evidence="1">
    <location>
        <begin position="151"/>
        <end position="168"/>
    </location>
</feature>